<feature type="compositionally biased region" description="Pro residues" evidence="1">
    <location>
        <begin position="149"/>
        <end position="166"/>
    </location>
</feature>
<dbReference type="GO" id="GO:0003743">
    <property type="term" value="F:translation initiation factor activity"/>
    <property type="evidence" value="ECO:0007669"/>
    <property type="project" value="UniProtKB-KW"/>
</dbReference>
<name>A0A6L8MEC1_9BURK</name>
<dbReference type="AlphaFoldDB" id="A0A6L8MEC1"/>
<sequence>MNDPGTVNDQIIDNANSVSAMVAGQTPAHAFAMLDTVMLETLGMAMYNAVNRQQNAGMLNSAAVTAACARMLNAHAPAPPPPAPAPPPVVQPLPGPSPSPSGAAAVMDAYTQGNAAIATLQGMASASGALAQEAATDLHSLAQAASAPTPAPTPAPAPTPTPTPAP</sequence>
<gene>
    <name evidence="2" type="ORF">GTP44_04955</name>
</gene>
<protein>
    <submittedName>
        <fullName evidence="2">Translation initiation factor 2</fullName>
    </submittedName>
</protein>
<dbReference type="Pfam" id="PF11747">
    <property type="entry name" value="RebB"/>
    <property type="match status" value="1"/>
</dbReference>
<proteinExistence type="predicted"/>
<evidence type="ECO:0000313" key="2">
    <source>
        <dbReference type="EMBL" id="MYM81307.1"/>
    </source>
</evidence>
<dbReference type="InterPro" id="IPR021070">
    <property type="entry name" value="Killing_trait_RebB"/>
</dbReference>
<keyword evidence="2" id="KW-0648">Protein biosynthesis</keyword>
<dbReference type="EMBL" id="WWCP01000003">
    <property type="protein sequence ID" value="MYM81307.1"/>
    <property type="molecule type" value="Genomic_DNA"/>
</dbReference>
<accession>A0A6L8MEC1</accession>
<feature type="region of interest" description="Disordered" evidence="1">
    <location>
        <begin position="74"/>
        <end position="104"/>
    </location>
</feature>
<organism evidence="2 3">
    <name type="scientific">Duganella lactea</name>
    <dbReference type="NCBI Taxonomy" id="2692173"/>
    <lineage>
        <taxon>Bacteria</taxon>
        <taxon>Pseudomonadati</taxon>
        <taxon>Pseudomonadota</taxon>
        <taxon>Betaproteobacteria</taxon>
        <taxon>Burkholderiales</taxon>
        <taxon>Oxalobacteraceae</taxon>
        <taxon>Telluria group</taxon>
        <taxon>Duganella</taxon>
    </lineage>
</organism>
<dbReference type="RefSeq" id="WP_161018566.1">
    <property type="nucleotide sequence ID" value="NZ_WWCP01000003.1"/>
</dbReference>
<evidence type="ECO:0000313" key="3">
    <source>
        <dbReference type="Proteomes" id="UP000474565"/>
    </source>
</evidence>
<feature type="compositionally biased region" description="Pro residues" evidence="1">
    <location>
        <begin position="77"/>
        <end position="99"/>
    </location>
</feature>
<dbReference type="Proteomes" id="UP000474565">
    <property type="component" value="Unassembled WGS sequence"/>
</dbReference>
<feature type="region of interest" description="Disordered" evidence="1">
    <location>
        <begin position="140"/>
        <end position="166"/>
    </location>
</feature>
<keyword evidence="2" id="KW-0396">Initiation factor</keyword>
<reference evidence="2 3" key="1">
    <citation type="submission" date="2019-12" db="EMBL/GenBank/DDBJ databases">
        <title>Novel species isolated from a subtropical stream in China.</title>
        <authorList>
            <person name="Lu H."/>
        </authorList>
    </citation>
    <scope>NUCLEOTIDE SEQUENCE [LARGE SCALE GENOMIC DNA]</scope>
    <source>
        <strain evidence="2 3">FT50W</strain>
    </source>
</reference>
<comment type="caution">
    <text evidence="2">The sequence shown here is derived from an EMBL/GenBank/DDBJ whole genome shotgun (WGS) entry which is preliminary data.</text>
</comment>
<evidence type="ECO:0000256" key="1">
    <source>
        <dbReference type="SAM" id="MobiDB-lite"/>
    </source>
</evidence>